<dbReference type="Pfam" id="PF10545">
    <property type="entry name" value="MADF_DNA_bdg"/>
    <property type="match status" value="1"/>
</dbReference>
<dbReference type="PANTHER" id="PTHR21505">
    <property type="entry name" value="MADF DOMAIN-CONTAINING PROTEIN-RELATED"/>
    <property type="match status" value="1"/>
</dbReference>
<keyword evidence="4" id="KW-1185">Reference proteome</keyword>
<dbReference type="PANTHER" id="PTHR21505:SF15">
    <property type="entry name" value="RE18252P"/>
    <property type="match status" value="1"/>
</dbReference>
<feature type="domain" description="MADF" evidence="1">
    <location>
        <begin position="14"/>
        <end position="106"/>
    </location>
</feature>
<dbReference type="SMART" id="SM00595">
    <property type="entry name" value="MADF"/>
    <property type="match status" value="1"/>
</dbReference>
<evidence type="ECO:0000259" key="1">
    <source>
        <dbReference type="PROSITE" id="PS51029"/>
    </source>
</evidence>
<evidence type="ECO:0000313" key="4">
    <source>
        <dbReference type="Proteomes" id="UP001160148"/>
    </source>
</evidence>
<sequence>MSTEKVWNQDEILKLIDLVQQSENIWNPAHNLYKNRIRRTDSINEIAKILGVSQQEVDKKWKTVQSQFRREQHKVKTKKSGAGTEDSYTSAWYLYRPLSFLSDRNKPKNTRDTYEAQVITTLFK</sequence>
<reference evidence="2 4" key="1">
    <citation type="submission" date="2023-01" db="EMBL/GenBank/DDBJ databases">
        <authorList>
            <person name="Whitehead M."/>
        </authorList>
    </citation>
    <scope>NUCLEOTIDE SEQUENCE [LARGE SCALE GENOMIC DNA]</scope>
</reference>
<dbReference type="EMBL" id="CARXXK010000002">
    <property type="protein sequence ID" value="CAI6357212.1"/>
    <property type="molecule type" value="Genomic_DNA"/>
</dbReference>
<proteinExistence type="predicted"/>
<dbReference type="Proteomes" id="UP001160148">
    <property type="component" value="Unassembled WGS sequence"/>
</dbReference>
<comment type="caution">
    <text evidence="2">The sequence shown here is derived from an EMBL/GenBank/DDBJ whole genome shotgun (WGS) entry which is preliminary data.</text>
</comment>
<accession>A0AAV0W6B8</accession>
<evidence type="ECO:0000313" key="2">
    <source>
        <dbReference type="EMBL" id="CAI6351302.1"/>
    </source>
</evidence>
<gene>
    <name evidence="3" type="ORF">MEUPH1_LOCUS12862</name>
    <name evidence="2" type="ORF">MEUPH1_LOCUS7661</name>
</gene>
<dbReference type="EMBL" id="CARXXK010000001">
    <property type="protein sequence ID" value="CAI6351302.1"/>
    <property type="molecule type" value="Genomic_DNA"/>
</dbReference>
<dbReference type="AlphaFoldDB" id="A0AAV0W6B8"/>
<dbReference type="InterPro" id="IPR006578">
    <property type="entry name" value="MADF-dom"/>
</dbReference>
<protein>
    <recommendedName>
        <fullName evidence="1">MADF domain-containing protein</fullName>
    </recommendedName>
</protein>
<evidence type="ECO:0000313" key="3">
    <source>
        <dbReference type="EMBL" id="CAI6357212.1"/>
    </source>
</evidence>
<organism evidence="2 4">
    <name type="scientific">Macrosiphum euphorbiae</name>
    <name type="common">potato aphid</name>
    <dbReference type="NCBI Taxonomy" id="13131"/>
    <lineage>
        <taxon>Eukaryota</taxon>
        <taxon>Metazoa</taxon>
        <taxon>Ecdysozoa</taxon>
        <taxon>Arthropoda</taxon>
        <taxon>Hexapoda</taxon>
        <taxon>Insecta</taxon>
        <taxon>Pterygota</taxon>
        <taxon>Neoptera</taxon>
        <taxon>Paraneoptera</taxon>
        <taxon>Hemiptera</taxon>
        <taxon>Sternorrhyncha</taxon>
        <taxon>Aphidomorpha</taxon>
        <taxon>Aphidoidea</taxon>
        <taxon>Aphididae</taxon>
        <taxon>Macrosiphini</taxon>
        <taxon>Macrosiphum</taxon>
    </lineage>
</organism>
<name>A0AAV0W6B8_9HEMI</name>
<dbReference type="PROSITE" id="PS51029">
    <property type="entry name" value="MADF"/>
    <property type="match status" value="1"/>
</dbReference>